<dbReference type="GO" id="GO:0030170">
    <property type="term" value="F:pyridoxal phosphate binding"/>
    <property type="evidence" value="ECO:0007669"/>
    <property type="project" value="TreeGrafter"/>
</dbReference>
<dbReference type="PANTHER" id="PTHR30244">
    <property type="entry name" value="TRANSAMINASE"/>
    <property type="match status" value="1"/>
</dbReference>
<dbReference type="InterPro" id="IPR000653">
    <property type="entry name" value="DegT/StrS_aminotransferase"/>
</dbReference>
<dbReference type="Gene3D" id="3.90.1150.10">
    <property type="entry name" value="Aspartate Aminotransferase, domain 1"/>
    <property type="match status" value="1"/>
</dbReference>
<dbReference type="InterPro" id="IPR015422">
    <property type="entry name" value="PyrdxlP-dep_Trfase_small"/>
</dbReference>
<keyword evidence="1" id="KW-0808">Transferase</keyword>
<dbReference type="GO" id="GO:0000271">
    <property type="term" value="P:polysaccharide biosynthetic process"/>
    <property type="evidence" value="ECO:0007669"/>
    <property type="project" value="TreeGrafter"/>
</dbReference>
<proteinExistence type="predicted"/>
<dbReference type="EMBL" id="CAADRN010000028">
    <property type="protein sequence ID" value="VFU11596.1"/>
    <property type="molecule type" value="Genomic_DNA"/>
</dbReference>
<dbReference type="CDD" id="cd00616">
    <property type="entry name" value="AHBA_syn"/>
    <property type="match status" value="1"/>
</dbReference>
<dbReference type="Gene3D" id="3.40.640.10">
    <property type="entry name" value="Type I PLP-dependent aspartate aminotransferase-like (Major domain)"/>
    <property type="match status" value="1"/>
</dbReference>
<reference evidence="1" key="1">
    <citation type="submission" date="2019-03" db="EMBL/GenBank/DDBJ databases">
        <authorList>
            <person name="Hao L."/>
        </authorList>
    </citation>
    <scope>NUCLEOTIDE SEQUENCE</scope>
</reference>
<dbReference type="PIRSF" id="PIRSF000390">
    <property type="entry name" value="PLP_StrS"/>
    <property type="match status" value="1"/>
</dbReference>
<accession>A0A485LZJ2</accession>
<dbReference type="Pfam" id="PF01041">
    <property type="entry name" value="DegT_DnrJ_EryC1"/>
    <property type="match status" value="1"/>
</dbReference>
<dbReference type="EC" id="2.6.1.-" evidence="1"/>
<dbReference type="SUPFAM" id="SSF53383">
    <property type="entry name" value="PLP-dependent transferases"/>
    <property type="match status" value="1"/>
</dbReference>
<protein>
    <submittedName>
        <fullName evidence="1">Putative aminotransferase involved in biofilm matrix formation</fullName>
        <ecNumber evidence="1">2.6.1.-</ecNumber>
    </submittedName>
</protein>
<dbReference type="GO" id="GO:0008483">
    <property type="term" value="F:transaminase activity"/>
    <property type="evidence" value="ECO:0007669"/>
    <property type="project" value="UniProtKB-KW"/>
</dbReference>
<dbReference type="InterPro" id="IPR015421">
    <property type="entry name" value="PyrdxlP-dep_Trfase_major"/>
</dbReference>
<sequence>MRERRIYLASPHMSEQGFEKQYIDEAFKTNWISPLGPNVDLFEKELADYVGVSHAAALSSGTAAIHLALKSLGIREGDLVFCSSLTFAGSVNPILYEKAIPVFIDSDSSSWNMSREALRKAYQVYPAPRALIVVNLYGQSADYDLIKEIAGEHGTPIIEDAAESLGATYKGVQTGALGDIGIFSFNGNKIITTSGGGMLVCNDEEIVKKARFWATQAREAVPWYQHNEVGYNYRMSNICAGIGRGQLKVLEERIAKKKFIYELYQESFADIPEIRMMPVCDYGSPNYWLSCIILDRSCCLKPFDLISALAKENIESRPVWKPMHLQPVYADKPFFSSVEGGISAAEDIFNRGVCLPSDTKMTTGDIELVAGIIRQLFGKQ</sequence>
<dbReference type="AlphaFoldDB" id="A0A485LZJ2"/>
<organism evidence="1">
    <name type="scientific">anaerobic digester metagenome</name>
    <dbReference type="NCBI Taxonomy" id="1263854"/>
    <lineage>
        <taxon>unclassified sequences</taxon>
        <taxon>metagenomes</taxon>
        <taxon>ecological metagenomes</taxon>
    </lineage>
</organism>
<keyword evidence="1" id="KW-0032">Aminotransferase</keyword>
<evidence type="ECO:0000313" key="1">
    <source>
        <dbReference type="EMBL" id="VFU11596.1"/>
    </source>
</evidence>
<name>A0A485LZJ2_9ZZZZ</name>
<dbReference type="PANTHER" id="PTHR30244:SF34">
    <property type="entry name" value="DTDP-4-AMINO-4,6-DIDEOXYGALACTOSE TRANSAMINASE"/>
    <property type="match status" value="1"/>
</dbReference>
<gene>
    <name evidence="1" type="primary">epsN</name>
    <name evidence="1" type="ORF">SCFA_1230011</name>
</gene>
<dbReference type="InterPro" id="IPR015424">
    <property type="entry name" value="PyrdxlP-dep_Trfase"/>
</dbReference>